<evidence type="ECO:0000313" key="5">
    <source>
        <dbReference type="EMBL" id="MCF2529652.1"/>
    </source>
</evidence>
<dbReference type="GO" id="GO:0016616">
    <property type="term" value="F:oxidoreductase activity, acting on the CH-OH group of donors, NAD or NADP as acceptor"/>
    <property type="evidence" value="ECO:0007669"/>
    <property type="project" value="UniProtKB-ARBA"/>
</dbReference>
<dbReference type="FunFam" id="3.40.50.720:FF:000084">
    <property type="entry name" value="Short-chain dehydrogenase reductase"/>
    <property type="match status" value="1"/>
</dbReference>
<dbReference type="SMART" id="SM00822">
    <property type="entry name" value="PKS_KR"/>
    <property type="match status" value="1"/>
</dbReference>
<keyword evidence="6" id="KW-1185">Reference proteome</keyword>
<dbReference type="GO" id="GO:0030497">
    <property type="term" value="P:fatty acid elongation"/>
    <property type="evidence" value="ECO:0007669"/>
    <property type="project" value="TreeGrafter"/>
</dbReference>
<dbReference type="Gene3D" id="3.40.50.720">
    <property type="entry name" value="NAD(P)-binding Rossmann-like Domain"/>
    <property type="match status" value="1"/>
</dbReference>
<dbReference type="InterPro" id="IPR036291">
    <property type="entry name" value="NAD(P)-bd_dom_sf"/>
</dbReference>
<dbReference type="CDD" id="cd05233">
    <property type="entry name" value="SDR_c"/>
    <property type="match status" value="1"/>
</dbReference>
<evidence type="ECO:0000313" key="6">
    <source>
        <dbReference type="Proteomes" id="UP001165378"/>
    </source>
</evidence>
<dbReference type="PRINTS" id="PR00080">
    <property type="entry name" value="SDRFAMILY"/>
</dbReference>
<dbReference type="SUPFAM" id="SSF51735">
    <property type="entry name" value="NAD(P)-binding Rossmann-fold domains"/>
    <property type="match status" value="1"/>
</dbReference>
<proteinExistence type="inferred from homology"/>
<protein>
    <submittedName>
        <fullName evidence="5">SDR family oxidoreductase</fullName>
    </submittedName>
</protein>
<feature type="region of interest" description="Disordered" evidence="3">
    <location>
        <begin position="1"/>
        <end position="26"/>
    </location>
</feature>
<comment type="similarity">
    <text evidence="1">Belongs to the short-chain dehydrogenases/reductases (SDR) family.</text>
</comment>
<dbReference type="AlphaFoldDB" id="A0AA41U3F6"/>
<dbReference type="PANTHER" id="PTHR42760">
    <property type="entry name" value="SHORT-CHAIN DEHYDROGENASES/REDUCTASES FAMILY MEMBER"/>
    <property type="match status" value="1"/>
</dbReference>
<comment type="caution">
    <text evidence="5">The sequence shown here is derived from an EMBL/GenBank/DDBJ whole genome shotgun (WGS) entry which is preliminary data.</text>
</comment>
<dbReference type="Proteomes" id="UP001165378">
    <property type="component" value="Unassembled WGS sequence"/>
</dbReference>
<organism evidence="5 6">
    <name type="scientific">Yinghuangia soli</name>
    <dbReference type="NCBI Taxonomy" id="2908204"/>
    <lineage>
        <taxon>Bacteria</taxon>
        <taxon>Bacillati</taxon>
        <taxon>Actinomycetota</taxon>
        <taxon>Actinomycetes</taxon>
        <taxon>Kitasatosporales</taxon>
        <taxon>Streptomycetaceae</taxon>
        <taxon>Yinghuangia</taxon>
    </lineage>
</organism>
<dbReference type="Pfam" id="PF13561">
    <property type="entry name" value="adh_short_C2"/>
    <property type="match status" value="1"/>
</dbReference>
<evidence type="ECO:0000259" key="4">
    <source>
        <dbReference type="SMART" id="SM00822"/>
    </source>
</evidence>
<evidence type="ECO:0000256" key="2">
    <source>
        <dbReference type="ARBA" id="ARBA00023002"/>
    </source>
</evidence>
<dbReference type="PROSITE" id="PS00061">
    <property type="entry name" value="ADH_SHORT"/>
    <property type="match status" value="1"/>
</dbReference>
<feature type="domain" description="Ketoreductase" evidence="4">
    <location>
        <begin position="29"/>
        <end position="209"/>
    </location>
</feature>
<sequence length="276" mass="28986">MRQDANPAGAADPGPGPGPAPDPYGVRGHVVIVTGASRGIGRGIARHLGRRGARLAVTGRNPKRLADASAEFDALGIEHLAVACDVADKAAAVDLARRAHEHFGRLDGLVANAQSFRPVTPLEEVTESDMDLLFDTGPKGTLWAMQAVLPYFRAAGRGRIVTMGSAVGMSGGAGYGPYSASKEAVRSLTRTAAREWARYGVTVNCVCPASAAHRRPPADDPDRRAVFDAMYAQHPMGRDGDPDADIAPPVLFLLSDASQYITGETFMVDGGGQMRA</sequence>
<dbReference type="InterPro" id="IPR057326">
    <property type="entry name" value="KR_dom"/>
</dbReference>
<dbReference type="RefSeq" id="WP_235054040.1">
    <property type="nucleotide sequence ID" value="NZ_JAKFHA010000012.1"/>
</dbReference>
<dbReference type="PANTHER" id="PTHR42760:SF135">
    <property type="entry name" value="BLL7886 PROTEIN"/>
    <property type="match status" value="1"/>
</dbReference>
<evidence type="ECO:0000256" key="1">
    <source>
        <dbReference type="ARBA" id="ARBA00006484"/>
    </source>
</evidence>
<dbReference type="EMBL" id="JAKFHA010000012">
    <property type="protein sequence ID" value="MCF2529652.1"/>
    <property type="molecule type" value="Genomic_DNA"/>
</dbReference>
<reference evidence="5" key="1">
    <citation type="submission" date="2022-01" db="EMBL/GenBank/DDBJ databases">
        <title>Genome-Based Taxonomic Classification of the Phylum Actinobacteria.</title>
        <authorList>
            <person name="Gao Y."/>
        </authorList>
    </citation>
    <scope>NUCLEOTIDE SEQUENCE</scope>
    <source>
        <strain evidence="5">KLBMP 8922</strain>
    </source>
</reference>
<dbReference type="InterPro" id="IPR020904">
    <property type="entry name" value="Sc_DH/Rdtase_CS"/>
</dbReference>
<dbReference type="PRINTS" id="PR00081">
    <property type="entry name" value="GDHRDH"/>
</dbReference>
<keyword evidence="2" id="KW-0560">Oxidoreductase</keyword>
<accession>A0AA41U3F6</accession>
<dbReference type="InterPro" id="IPR002347">
    <property type="entry name" value="SDR_fam"/>
</dbReference>
<evidence type="ECO:0000256" key="3">
    <source>
        <dbReference type="SAM" id="MobiDB-lite"/>
    </source>
</evidence>
<name>A0AA41U3F6_9ACTN</name>
<gene>
    <name evidence="5" type="ORF">LZ495_20855</name>
</gene>